<dbReference type="PANTHER" id="PTHR40077:SF1">
    <property type="entry name" value="MEMBRANE PROTEIN"/>
    <property type="match status" value="1"/>
</dbReference>
<dbReference type="NCBIfam" id="TIGR03954">
    <property type="entry name" value="integ_memb_HG"/>
    <property type="match status" value="1"/>
</dbReference>
<dbReference type="RefSeq" id="WP_120049421.1">
    <property type="nucleotide sequence ID" value="NZ_RAHX01000002.1"/>
</dbReference>
<keyword evidence="2" id="KW-1003">Cell membrane</keyword>
<evidence type="ECO:0000313" key="9">
    <source>
        <dbReference type="Proteomes" id="UP000285232"/>
    </source>
</evidence>
<feature type="transmembrane region" description="Helical" evidence="6">
    <location>
        <begin position="73"/>
        <end position="95"/>
    </location>
</feature>
<feature type="domain" description="DUF3817" evidence="7">
    <location>
        <begin position="16"/>
        <end position="101"/>
    </location>
</feature>
<sequence length="108" mass="11755">MGNVKTHPITNEGWGRLRFAVALEGFTLITLVLVGSTLKHFADMPIVVQVMGPVHGLAFLLFVYLLIEALAARMIGGWAAVRLFIGAMIPFGGFFNERWLAKKAKAAA</sequence>
<evidence type="ECO:0000259" key="7">
    <source>
        <dbReference type="Pfam" id="PF12823"/>
    </source>
</evidence>
<comment type="subcellular location">
    <subcellularLocation>
        <location evidence="1">Cell membrane</location>
        <topology evidence="1">Multi-pass membrane protein</topology>
    </subcellularLocation>
</comment>
<evidence type="ECO:0000256" key="5">
    <source>
        <dbReference type="ARBA" id="ARBA00023136"/>
    </source>
</evidence>
<gene>
    <name evidence="8" type="ORF">D6201_12655</name>
</gene>
<evidence type="ECO:0000256" key="2">
    <source>
        <dbReference type="ARBA" id="ARBA00022475"/>
    </source>
</evidence>
<protein>
    <submittedName>
        <fullName evidence="8">DUF3817 domain-containing protein</fullName>
    </submittedName>
</protein>
<dbReference type="EMBL" id="RAHX01000002">
    <property type="protein sequence ID" value="RJY06924.1"/>
    <property type="molecule type" value="Genomic_DNA"/>
</dbReference>
<keyword evidence="4 6" id="KW-1133">Transmembrane helix</keyword>
<dbReference type="AlphaFoldDB" id="A0A419RNF8"/>
<keyword evidence="5 6" id="KW-0472">Membrane</keyword>
<name>A0A419RNF8_9SPHN</name>
<evidence type="ECO:0000256" key="4">
    <source>
        <dbReference type="ARBA" id="ARBA00022989"/>
    </source>
</evidence>
<accession>A0A419RNF8</accession>
<dbReference type="Pfam" id="PF12823">
    <property type="entry name" value="DUF3817"/>
    <property type="match status" value="1"/>
</dbReference>
<dbReference type="OrthoDB" id="1121311at2"/>
<evidence type="ECO:0000256" key="1">
    <source>
        <dbReference type="ARBA" id="ARBA00004651"/>
    </source>
</evidence>
<dbReference type="PANTHER" id="PTHR40077">
    <property type="entry name" value="MEMBRANE PROTEIN-RELATED"/>
    <property type="match status" value="1"/>
</dbReference>
<keyword evidence="9" id="KW-1185">Reference proteome</keyword>
<keyword evidence="3 6" id="KW-0812">Transmembrane</keyword>
<evidence type="ECO:0000256" key="6">
    <source>
        <dbReference type="SAM" id="Phobius"/>
    </source>
</evidence>
<dbReference type="InterPro" id="IPR023845">
    <property type="entry name" value="DUF3817_TM"/>
</dbReference>
<reference evidence="8 9" key="1">
    <citation type="journal article" date="2017" name="Int. J. Syst. Evol. Microbiol.">
        <title>Erythrobacter aquimixticola sp. nov., isolated from the junction between the ocean and a freshwater spring.</title>
        <authorList>
            <person name="Park S."/>
            <person name="Jung Y.T."/>
            <person name="Choi S.J."/>
            <person name="Yoon J.H."/>
        </authorList>
    </citation>
    <scope>NUCLEOTIDE SEQUENCE [LARGE SCALE GENOMIC DNA]</scope>
    <source>
        <strain evidence="8 9">JSSK-14</strain>
    </source>
</reference>
<dbReference type="GO" id="GO:0005886">
    <property type="term" value="C:plasma membrane"/>
    <property type="evidence" value="ECO:0007669"/>
    <property type="project" value="UniProtKB-SubCell"/>
</dbReference>
<feature type="transmembrane region" description="Helical" evidence="6">
    <location>
        <begin position="17"/>
        <end position="34"/>
    </location>
</feature>
<dbReference type="Proteomes" id="UP000285232">
    <property type="component" value="Unassembled WGS sequence"/>
</dbReference>
<feature type="transmembrane region" description="Helical" evidence="6">
    <location>
        <begin position="46"/>
        <end position="67"/>
    </location>
</feature>
<proteinExistence type="predicted"/>
<evidence type="ECO:0000313" key="8">
    <source>
        <dbReference type="EMBL" id="RJY06924.1"/>
    </source>
</evidence>
<organism evidence="8 9">
    <name type="scientific">Aurantiacibacter aquimixticola</name>
    <dbReference type="NCBI Taxonomy" id="1958945"/>
    <lineage>
        <taxon>Bacteria</taxon>
        <taxon>Pseudomonadati</taxon>
        <taxon>Pseudomonadota</taxon>
        <taxon>Alphaproteobacteria</taxon>
        <taxon>Sphingomonadales</taxon>
        <taxon>Erythrobacteraceae</taxon>
        <taxon>Aurantiacibacter</taxon>
    </lineage>
</organism>
<comment type="caution">
    <text evidence="8">The sequence shown here is derived from an EMBL/GenBank/DDBJ whole genome shotgun (WGS) entry which is preliminary data.</text>
</comment>
<evidence type="ECO:0000256" key="3">
    <source>
        <dbReference type="ARBA" id="ARBA00022692"/>
    </source>
</evidence>